<comment type="caution">
    <text evidence="1">The sequence shown here is derived from an EMBL/GenBank/DDBJ whole genome shotgun (WGS) entry which is preliminary data.</text>
</comment>
<dbReference type="Proteomes" id="UP000244450">
    <property type="component" value="Unassembled WGS sequence"/>
</dbReference>
<reference evidence="1 2" key="1">
    <citation type="submission" date="2018-04" db="EMBL/GenBank/DDBJ databases">
        <title>Chitinophaga fuyangensis sp. nov., isolated from soil in a chemical factory.</title>
        <authorList>
            <person name="Chen K."/>
        </authorList>
    </citation>
    <scope>NUCLEOTIDE SEQUENCE [LARGE SCALE GENOMIC DNA]</scope>
    <source>
        <strain evidence="1 2">LY-1</strain>
    </source>
</reference>
<dbReference type="OrthoDB" id="669053at2"/>
<organism evidence="1 2">
    <name type="scientific">Chitinophaga parva</name>
    <dbReference type="NCBI Taxonomy" id="2169414"/>
    <lineage>
        <taxon>Bacteria</taxon>
        <taxon>Pseudomonadati</taxon>
        <taxon>Bacteroidota</taxon>
        <taxon>Chitinophagia</taxon>
        <taxon>Chitinophagales</taxon>
        <taxon>Chitinophagaceae</taxon>
        <taxon>Chitinophaga</taxon>
    </lineage>
</organism>
<evidence type="ECO:0008006" key="3">
    <source>
        <dbReference type="Google" id="ProtNLM"/>
    </source>
</evidence>
<dbReference type="AlphaFoldDB" id="A0A2T7BG61"/>
<dbReference type="EMBL" id="QCYK01000002">
    <property type="protein sequence ID" value="PUZ25265.1"/>
    <property type="molecule type" value="Genomic_DNA"/>
</dbReference>
<accession>A0A2T7BG61</accession>
<dbReference type="Pfam" id="PF14391">
    <property type="entry name" value="DUF4421"/>
    <property type="match status" value="1"/>
</dbReference>
<keyword evidence="2" id="KW-1185">Reference proteome</keyword>
<sequence>MNWHARFGLYIVMLSLKRRMHIPLKHIALVTMLCGCTTLAMAQRHHWPKWALTKNDTSYVEDHSREFTFRLYESRKYGAFAVHERGGNQKFRYFSNTPFNIGVGANYRTFALNLGFNFPFINNGLKEKYGKPKYLDLQTHVYLRRWIADIYLQYYKSYYLVNPEGTIKDYVEDGQHARRPDIQSIAAGGTITYIDNDEKFSYRANSIQVDWQKKSAGSWIAAVSTMFVNVHGDSSLVPANMKDEGYLSTRPYDRTGHWQITAGGGYGYTFVYRQHFFATLVAQVGVGINTGATQFSDGVRERGAGFGWNTNLRAAIGYNSARYFAGIHWENFGLHNSVAAANAYETYGTGNLRVSIAKRFFVKRHRKG</sequence>
<gene>
    <name evidence="1" type="ORF">DCC81_13235</name>
</gene>
<proteinExistence type="predicted"/>
<evidence type="ECO:0000313" key="1">
    <source>
        <dbReference type="EMBL" id="PUZ25265.1"/>
    </source>
</evidence>
<evidence type="ECO:0000313" key="2">
    <source>
        <dbReference type="Proteomes" id="UP000244450"/>
    </source>
</evidence>
<dbReference type="InterPro" id="IPR025535">
    <property type="entry name" value="DUF4421"/>
</dbReference>
<name>A0A2T7BG61_9BACT</name>
<protein>
    <recommendedName>
        <fullName evidence="3">DUF4421 domain-containing protein</fullName>
    </recommendedName>
</protein>